<evidence type="ECO:0000256" key="1">
    <source>
        <dbReference type="SAM" id="MobiDB-lite"/>
    </source>
</evidence>
<organism evidence="2 3">
    <name type="scientific">Corynebacterium endometrii</name>
    <dbReference type="NCBI Taxonomy" id="2488819"/>
    <lineage>
        <taxon>Bacteria</taxon>
        <taxon>Bacillati</taxon>
        <taxon>Actinomycetota</taxon>
        <taxon>Actinomycetes</taxon>
        <taxon>Mycobacteriales</taxon>
        <taxon>Corynebacteriaceae</taxon>
        <taxon>Corynebacterium</taxon>
    </lineage>
</organism>
<evidence type="ECO:0000313" key="2">
    <source>
        <dbReference type="EMBL" id="QCB28856.1"/>
    </source>
</evidence>
<proteinExistence type="predicted"/>
<protein>
    <submittedName>
        <fullName evidence="2">Uncharacterized protein</fullName>
    </submittedName>
</protein>
<dbReference type="Proteomes" id="UP000296352">
    <property type="component" value="Chromosome"/>
</dbReference>
<dbReference type="EMBL" id="CP039247">
    <property type="protein sequence ID" value="QCB28856.1"/>
    <property type="molecule type" value="Genomic_DNA"/>
</dbReference>
<dbReference type="KEGG" id="cee:CENDO_07910"/>
<accession>A0A4P7QIE5</accession>
<name>A0A4P7QIE5_9CORY</name>
<feature type="region of interest" description="Disordered" evidence="1">
    <location>
        <begin position="27"/>
        <end position="46"/>
    </location>
</feature>
<sequence>MLEIIVSAVVIWPAALKTREHFKKYPLRKDTPPQVESSSPVELAVT</sequence>
<keyword evidence="3" id="KW-1185">Reference proteome</keyword>
<reference evidence="2 3" key="1">
    <citation type="submission" date="2019-04" db="EMBL/GenBank/DDBJ databases">
        <title>Corynebacterium endometrii sp. nov., isolated from the uterus of a cow with endometritis.</title>
        <authorList>
            <person name="Ballas P."/>
            <person name="Ruckert C."/>
            <person name="Wagener K."/>
            <person name="Drillich M."/>
            <person name="Kaempfer P."/>
            <person name="Busse H.-J."/>
            <person name="Ehling-Schulz M."/>
        </authorList>
    </citation>
    <scope>NUCLEOTIDE SEQUENCE [LARGE SCALE GENOMIC DNA]</scope>
    <source>
        <strain evidence="2 3">LMM-1653</strain>
    </source>
</reference>
<dbReference type="AlphaFoldDB" id="A0A4P7QIE5"/>
<gene>
    <name evidence="2" type="ORF">CENDO_07910</name>
</gene>
<evidence type="ECO:0000313" key="3">
    <source>
        <dbReference type="Proteomes" id="UP000296352"/>
    </source>
</evidence>